<feature type="compositionally biased region" description="Polar residues" evidence="1">
    <location>
        <begin position="254"/>
        <end position="282"/>
    </location>
</feature>
<organism evidence="2 3">
    <name type="scientific">Geranomyces variabilis</name>
    <dbReference type="NCBI Taxonomy" id="109894"/>
    <lineage>
        <taxon>Eukaryota</taxon>
        <taxon>Fungi</taxon>
        <taxon>Fungi incertae sedis</taxon>
        <taxon>Chytridiomycota</taxon>
        <taxon>Chytridiomycota incertae sedis</taxon>
        <taxon>Chytridiomycetes</taxon>
        <taxon>Spizellomycetales</taxon>
        <taxon>Powellomycetaceae</taxon>
        <taxon>Geranomyces</taxon>
    </lineage>
</organism>
<sequence>MTATKKGSKKPTEAPVKPAPAATGPGLRWGSEELSAPTPNKGSLQSVVDGAPAQDAYDEYAEDFEDYAEDFEDFEEFTEEEENIAPPESSPPPQSVVVKPVAAQPRGGLEPSSFHTPPKLPRADPMTEVQNATHAENERASSRQEQRAREDLNTYAMKPERVNSALPQRKFVGLETARKEAQRARTLTAAGKRQTQRAADLSNIITLDMCYYDLFDLHPMNEYELYIRNYGSSNAIQAATQCNEDRADEEAQTDPPSTETRWAQASSEQFVDSGTGTPWASSSQSRKLKAAAAAEGEAMMELDAKVDLLRLSAFVRRAGQVMDSLLEENAAQTGIPRTFTLRSTLSISQGCSPLKHQSYLQGREIRDICYANTDHRLVLIAYSPVSDTSSALPVSSPNGLETGGLLCLWRITDPTAPYRILACENSPTSCCFATTKYSLVFAGTDSGSVLAWDIQESPALHPVIDVGDGLHQITVQYPSYSTDGIYTLNGTHEEPIRRIVALPHAQESQAGGGGVDSFLFGRLGADDAGSFQIASTDEAGVMQLWTVIEHLDASFAASEMDFGMAMGSRIKLIRSTTVQASTAKRKHAPPVAIGVLDCKFHPADIDRFLIATDTGTILNESRFRSRCHPRAFLPSDNESTTILDAATCIDFNPHNGAVFLAGYASGTVRLFITSEATSRVAWEASKSPITLVRWSPQRAAVFYVLDARGVLRVWDLSESEADAAHIVTPTISTPFDPARNNAKGAATTTLVTFALSQTVSSPGTTASQMNLAAASMRNATVVFGFSDGTSEVHLLDQSLSEEAIDEASAVNVYVDAGAAQGQAETVAADYEDDEHEEYHEEREEMVEHEERLEDDDYLREAYQ</sequence>
<dbReference type="InterPro" id="IPR001680">
    <property type="entry name" value="WD40_rpt"/>
</dbReference>
<dbReference type="EMBL" id="JADGJQ010000009">
    <property type="protein sequence ID" value="KAJ3182362.1"/>
    <property type="molecule type" value="Genomic_DNA"/>
</dbReference>
<feature type="compositionally biased region" description="Basic and acidic residues" evidence="1">
    <location>
        <begin position="135"/>
        <end position="148"/>
    </location>
</feature>
<evidence type="ECO:0000256" key="1">
    <source>
        <dbReference type="SAM" id="MobiDB-lite"/>
    </source>
</evidence>
<dbReference type="GO" id="GO:0045504">
    <property type="term" value="F:dynein heavy chain binding"/>
    <property type="evidence" value="ECO:0007669"/>
    <property type="project" value="InterPro"/>
</dbReference>
<dbReference type="AlphaFoldDB" id="A0AAD5TNU0"/>
<dbReference type="SUPFAM" id="SSF50978">
    <property type="entry name" value="WD40 repeat-like"/>
    <property type="match status" value="1"/>
</dbReference>
<feature type="compositionally biased region" description="Acidic residues" evidence="1">
    <location>
        <begin position="843"/>
        <end position="857"/>
    </location>
</feature>
<accession>A0AAD5TNU0</accession>
<dbReference type="GO" id="GO:0005868">
    <property type="term" value="C:cytoplasmic dynein complex"/>
    <property type="evidence" value="ECO:0007669"/>
    <property type="project" value="InterPro"/>
</dbReference>
<dbReference type="GO" id="GO:0045503">
    <property type="term" value="F:dynein light chain binding"/>
    <property type="evidence" value="ECO:0007669"/>
    <property type="project" value="InterPro"/>
</dbReference>
<reference evidence="2" key="1">
    <citation type="submission" date="2020-05" db="EMBL/GenBank/DDBJ databases">
        <title>Phylogenomic resolution of chytrid fungi.</title>
        <authorList>
            <person name="Stajich J.E."/>
            <person name="Amses K."/>
            <person name="Simmons R."/>
            <person name="Seto K."/>
            <person name="Myers J."/>
            <person name="Bonds A."/>
            <person name="Quandt C.A."/>
            <person name="Barry K."/>
            <person name="Liu P."/>
            <person name="Grigoriev I."/>
            <person name="Longcore J.E."/>
            <person name="James T.Y."/>
        </authorList>
    </citation>
    <scope>NUCLEOTIDE SEQUENCE</scope>
    <source>
        <strain evidence="2">JEL0379</strain>
    </source>
</reference>
<feature type="region of interest" description="Disordered" evidence="1">
    <location>
        <begin position="241"/>
        <end position="282"/>
    </location>
</feature>
<comment type="caution">
    <text evidence="2">The sequence shown here is derived from an EMBL/GenBank/DDBJ whole genome shotgun (WGS) entry which is preliminary data.</text>
</comment>
<protein>
    <submittedName>
        <fullName evidence="2">WD repeat-containing protein 60</fullName>
    </submittedName>
</protein>
<dbReference type="Proteomes" id="UP001212152">
    <property type="component" value="Unassembled WGS sequence"/>
</dbReference>
<dbReference type="InterPro" id="IPR036322">
    <property type="entry name" value="WD40_repeat_dom_sf"/>
</dbReference>
<proteinExistence type="predicted"/>
<dbReference type="InterPro" id="IPR015943">
    <property type="entry name" value="WD40/YVTN_repeat-like_dom_sf"/>
</dbReference>
<feature type="compositionally biased region" description="Polar residues" evidence="1">
    <location>
        <begin position="37"/>
        <end position="46"/>
    </location>
</feature>
<dbReference type="GO" id="GO:0005929">
    <property type="term" value="C:cilium"/>
    <property type="evidence" value="ECO:0007669"/>
    <property type="project" value="GOC"/>
</dbReference>
<feature type="region of interest" description="Disordered" evidence="1">
    <location>
        <begin position="1"/>
        <end position="148"/>
    </location>
</feature>
<dbReference type="PANTHER" id="PTHR16022">
    <property type="entry name" value="WD REPEAT DOMAIN 60"/>
    <property type="match status" value="1"/>
</dbReference>
<dbReference type="InterPro" id="IPR042505">
    <property type="entry name" value="DYNC2I1"/>
</dbReference>
<dbReference type="Gene3D" id="2.130.10.10">
    <property type="entry name" value="YVTN repeat-like/Quinoprotein amine dehydrogenase"/>
    <property type="match status" value="2"/>
</dbReference>
<dbReference type="PANTHER" id="PTHR16022:SF0">
    <property type="entry name" value="CYTOPLASMIC DYNEIN 2 INTERMEDIATE CHAIN 1"/>
    <property type="match status" value="1"/>
</dbReference>
<evidence type="ECO:0000313" key="3">
    <source>
        <dbReference type="Proteomes" id="UP001212152"/>
    </source>
</evidence>
<dbReference type="SMART" id="SM00320">
    <property type="entry name" value="WD40"/>
    <property type="match status" value="4"/>
</dbReference>
<name>A0AAD5TNU0_9FUNG</name>
<keyword evidence="3" id="KW-1185">Reference proteome</keyword>
<gene>
    <name evidence="2" type="primary">WDR60</name>
    <name evidence="2" type="ORF">HDU87_008525</name>
</gene>
<dbReference type="GO" id="GO:0042073">
    <property type="term" value="P:intraciliary transport"/>
    <property type="evidence" value="ECO:0007669"/>
    <property type="project" value="InterPro"/>
</dbReference>
<feature type="region of interest" description="Disordered" evidence="1">
    <location>
        <begin position="824"/>
        <end position="863"/>
    </location>
</feature>
<feature type="compositionally biased region" description="Low complexity" evidence="1">
    <location>
        <begin position="95"/>
        <end position="105"/>
    </location>
</feature>
<feature type="compositionally biased region" description="Acidic residues" evidence="1">
    <location>
        <begin position="56"/>
        <end position="83"/>
    </location>
</feature>
<evidence type="ECO:0000313" key="2">
    <source>
        <dbReference type="EMBL" id="KAJ3182362.1"/>
    </source>
</evidence>